<reference evidence="12 13" key="1">
    <citation type="submission" date="2020-07" db="EMBL/GenBank/DDBJ databases">
        <title>Sequencing the genomes of 1000 actinobacteria strains.</title>
        <authorList>
            <person name="Klenk H.-P."/>
        </authorList>
    </citation>
    <scope>NUCLEOTIDE SEQUENCE [LARGE SCALE GENOMIC DNA]</scope>
    <source>
        <strain evidence="12 13">DSM 24552</strain>
    </source>
</reference>
<comment type="similarity">
    <text evidence="8">In the C-terminal section; belongs to the anthranilate phosphoribosyltransferase family.</text>
</comment>
<dbReference type="FunFam" id="3.40.1030.10:FF:000002">
    <property type="entry name" value="Anthranilate phosphoribosyltransferase"/>
    <property type="match status" value="1"/>
</dbReference>
<comment type="caution">
    <text evidence="9">Lacks conserved residue(s) required for the propagation of feature annotation.</text>
</comment>
<accession>A0A7Y9RU07</accession>
<comment type="caution">
    <text evidence="12">The sequence shown here is derived from an EMBL/GenBank/DDBJ whole genome shotgun (WGS) entry which is preliminary data.</text>
</comment>
<dbReference type="PANTHER" id="PTHR43285:SF2">
    <property type="entry name" value="ANTHRANILATE PHOSPHORIBOSYLTRANSFERASE"/>
    <property type="match status" value="1"/>
</dbReference>
<dbReference type="InterPro" id="IPR017459">
    <property type="entry name" value="Glycosyl_Trfase_fam3_N_dom"/>
</dbReference>
<evidence type="ECO:0000256" key="2">
    <source>
        <dbReference type="ARBA" id="ARBA00022605"/>
    </source>
</evidence>
<evidence type="ECO:0000256" key="9">
    <source>
        <dbReference type="HAMAP-Rule" id="MF_00211"/>
    </source>
</evidence>
<keyword evidence="3 9" id="KW-0328">Glycosyltransferase</keyword>
<evidence type="ECO:0000256" key="5">
    <source>
        <dbReference type="ARBA" id="ARBA00022822"/>
    </source>
</evidence>
<dbReference type="EMBL" id="JACCAC010000001">
    <property type="protein sequence ID" value="NYG56305.1"/>
    <property type="molecule type" value="Genomic_DNA"/>
</dbReference>
<dbReference type="GO" id="GO:0004048">
    <property type="term" value="F:anthranilate phosphoribosyltransferase activity"/>
    <property type="evidence" value="ECO:0007669"/>
    <property type="project" value="UniProtKB-UniRule"/>
</dbReference>
<feature type="binding site" evidence="9">
    <location>
        <position position="174"/>
    </location>
    <ligand>
        <name>anthranilate</name>
        <dbReference type="ChEBI" id="CHEBI:16567"/>
        <label>2</label>
    </ligand>
</feature>
<gene>
    <name evidence="9" type="primary">trpD</name>
    <name evidence="12" type="ORF">BJ989_002609</name>
</gene>
<feature type="binding site" evidence="9">
    <location>
        <position position="100"/>
    </location>
    <ligand>
        <name>Mg(2+)</name>
        <dbReference type="ChEBI" id="CHEBI:18420"/>
        <label>1</label>
    </ligand>
</feature>
<evidence type="ECO:0000259" key="10">
    <source>
        <dbReference type="Pfam" id="PF00591"/>
    </source>
</evidence>
<dbReference type="PANTHER" id="PTHR43285">
    <property type="entry name" value="ANTHRANILATE PHOSPHORIBOSYLTRANSFERASE"/>
    <property type="match status" value="1"/>
</dbReference>
<comment type="function">
    <text evidence="9">Catalyzes the transfer of the phosphoribosyl group of 5-phosphorylribose-1-pyrophosphate (PRPP) to anthranilate to yield N-(5'-phosphoribosyl)-anthranilate (PRA).</text>
</comment>
<organism evidence="12 13">
    <name type="scientific">Nocardioides perillae</name>
    <dbReference type="NCBI Taxonomy" id="1119534"/>
    <lineage>
        <taxon>Bacteria</taxon>
        <taxon>Bacillati</taxon>
        <taxon>Actinomycetota</taxon>
        <taxon>Actinomycetes</taxon>
        <taxon>Propionibacteriales</taxon>
        <taxon>Nocardioidaceae</taxon>
        <taxon>Nocardioides</taxon>
    </lineage>
</organism>
<evidence type="ECO:0000256" key="6">
    <source>
        <dbReference type="ARBA" id="ARBA00023141"/>
    </source>
</evidence>
<dbReference type="AlphaFoldDB" id="A0A7Y9RU07"/>
<feature type="binding site" evidence="9">
    <location>
        <position position="128"/>
    </location>
    <ligand>
        <name>5-phospho-alpha-D-ribose 1-diphosphate</name>
        <dbReference type="ChEBI" id="CHEBI:58017"/>
    </ligand>
</feature>
<feature type="domain" description="Glycosyl transferase family 3 N-terminal" evidence="11">
    <location>
        <begin position="13"/>
        <end position="72"/>
    </location>
</feature>
<keyword evidence="6 9" id="KW-0057">Aromatic amino acid biosynthesis</keyword>
<dbReference type="NCBIfam" id="TIGR01245">
    <property type="entry name" value="trpD"/>
    <property type="match status" value="1"/>
</dbReference>
<keyword evidence="5 9" id="KW-0822">Tryptophan biosynthesis</keyword>
<keyword evidence="9" id="KW-0460">Magnesium</keyword>
<evidence type="ECO:0000256" key="7">
    <source>
        <dbReference type="ARBA" id="ARBA00052328"/>
    </source>
</evidence>
<feature type="binding site" evidence="9">
    <location>
        <position position="233"/>
    </location>
    <ligand>
        <name>Mg(2+)</name>
        <dbReference type="ChEBI" id="CHEBI:18420"/>
        <label>1</label>
    </ligand>
</feature>
<feature type="binding site" evidence="9">
    <location>
        <begin position="91"/>
        <end position="92"/>
    </location>
    <ligand>
        <name>5-phospho-alpha-D-ribose 1-diphosphate</name>
        <dbReference type="ChEBI" id="CHEBI:58017"/>
    </ligand>
</feature>
<dbReference type="RefSeq" id="WP_179518579.1">
    <property type="nucleotide sequence ID" value="NZ_JACCAC010000001.1"/>
</dbReference>
<evidence type="ECO:0000256" key="4">
    <source>
        <dbReference type="ARBA" id="ARBA00022679"/>
    </source>
</evidence>
<comment type="cofactor">
    <cofactor evidence="9">
        <name>Mg(2+)</name>
        <dbReference type="ChEBI" id="CHEBI:18420"/>
    </cofactor>
    <text evidence="9">Binds 2 magnesium ions per monomer.</text>
</comment>
<dbReference type="Gene3D" id="1.20.970.10">
    <property type="entry name" value="Transferase, Pyrimidine Nucleoside Phosphorylase, Chain C"/>
    <property type="match status" value="1"/>
</dbReference>
<evidence type="ECO:0000259" key="11">
    <source>
        <dbReference type="Pfam" id="PF02885"/>
    </source>
</evidence>
<dbReference type="EC" id="2.4.2.18" evidence="9"/>
<keyword evidence="4 9" id="KW-0808">Transferase</keyword>
<dbReference type="UniPathway" id="UPA00035">
    <property type="reaction ID" value="UER00041"/>
</dbReference>
<dbReference type="SUPFAM" id="SSF52418">
    <property type="entry name" value="Nucleoside phosphorylase/phosphoribosyltransferase catalytic domain"/>
    <property type="match status" value="1"/>
</dbReference>
<keyword evidence="9" id="KW-0479">Metal-binding</keyword>
<feature type="binding site" evidence="9">
    <location>
        <begin position="98"/>
        <end position="101"/>
    </location>
    <ligand>
        <name>5-phospho-alpha-D-ribose 1-diphosphate</name>
        <dbReference type="ChEBI" id="CHEBI:58017"/>
    </ligand>
</feature>
<sequence length="358" mass="36359">MTRPDAGRHSWPEVLTALVAGRDLDAAQTAWAMGEVLRGEATPAQVAGFAVALRAKGETTDEVVGLVDALYAVCAPLEVGGRTVDVVGTGGDRSMSVNISSMAAIVAAGAGARVVKHGNRSASSKSGSADVLEALGVRLDLPVPRVAEVAEEAGITFCFAAAFHPALRHAAAPRRELGIATTFNLLGPLANPARPDAQAIGCADPAAAPVMAGVLARRGVDAWVVRGDDGLDELTTTTTSAAWVVGGGQVRETSVDPRELGLAPATPESLRGGDTAHNADVVRRLLDGETGPVRDAVLLNAAATLAVHAGPVAGLLDGGDLRAGVHEALADGLERAREAVDSGAAKATLDRWVEASQA</sequence>
<proteinExistence type="inferred from homology"/>
<keyword evidence="13" id="KW-1185">Reference proteome</keyword>
<dbReference type="InterPro" id="IPR036320">
    <property type="entry name" value="Glycosyl_Trfase_fam3_N_dom_sf"/>
</dbReference>
<dbReference type="Proteomes" id="UP000544110">
    <property type="component" value="Unassembled WGS sequence"/>
</dbReference>
<comment type="catalytic activity">
    <reaction evidence="7 9">
        <text>N-(5-phospho-beta-D-ribosyl)anthranilate + diphosphate = 5-phospho-alpha-D-ribose 1-diphosphate + anthranilate</text>
        <dbReference type="Rhea" id="RHEA:11768"/>
        <dbReference type="ChEBI" id="CHEBI:16567"/>
        <dbReference type="ChEBI" id="CHEBI:18277"/>
        <dbReference type="ChEBI" id="CHEBI:33019"/>
        <dbReference type="ChEBI" id="CHEBI:58017"/>
        <dbReference type="EC" id="2.4.2.18"/>
    </reaction>
</comment>
<feature type="binding site" evidence="9">
    <location>
        <begin position="116"/>
        <end position="124"/>
    </location>
    <ligand>
        <name>5-phospho-alpha-D-ribose 1-diphosphate</name>
        <dbReference type="ChEBI" id="CHEBI:58017"/>
    </ligand>
</feature>
<dbReference type="GO" id="GO:0005829">
    <property type="term" value="C:cytosol"/>
    <property type="evidence" value="ECO:0007669"/>
    <property type="project" value="TreeGrafter"/>
</dbReference>
<dbReference type="InterPro" id="IPR005940">
    <property type="entry name" value="Anthranilate_Pribosyl_Tfrase"/>
</dbReference>
<keyword evidence="2 9" id="KW-0028">Amino-acid biosynthesis</keyword>
<feature type="binding site" evidence="9">
    <location>
        <position position="232"/>
    </location>
    <ligand>
        <name>Mg(2+)</name>
        <dbReference type="ChEBI" id="CHEBI:18420"/>
        <label>2</label>
    </ligand>
</feature>
<dbReference type="InterPro" id="IPR000312">
    <property type="entry name" value="Glycosyl_Trfase_fam3"/>
</dbReference>
<comment type="similarity">
    <text evidence="9">Belongs to the anthranilate phosphoribosyltransferase family.</text>
</comment>
<feature type="binding site" evidence="9">
    <location>
        <position position="233"/>
    </location>
    <ligand>
        <name>Mg(2+)</name>
        <dbReference type="ChEBI" id="CHEBI:18420"/>
        <label>2</label>
    </ligand>
</feature>
<dbReference type="GO" id="GO:0000162">
    <property type="term" value="P:L-tryptophan biosynthetic process"/>
    <property type="evidence" value="ECO:0007669"/>
    <property type="project" value="UniProtKB-UniRule"/>
</dbReference>
<comment type="subunit">
    <text evidence="9">Homodimer.</text>
</comment>
<dbReference type="Pfam" id="PF02885">
    <property type="entry name" value="Glycos_trans_3N"/>
    <property type="match status" value="1"/>
</dbReference>
<protein>
    <recommendedName>
        <fullName evidence="9">Anthranilate phosphoribosyltransferase</fullName>
        <ecNumber evidence="9">2.4.2.18</ecNumber>
    </recommendedName>
</protein>
<dbReference type="SUPFAM" id="SSF47648">
    <property type="entry name" value="Nucleoside phosphorylase/phosphoribosyltransferase N-terminal domain"/>
    <property type="match status" value="1"/>
</dbReference>
<evidence type="ECO:0000313" key="12">
    <source>
        <dbReference type="EMBL" id="NYG56305.1"/>
    </source>
</evidence>
<feature type="domain" description="Glycosyl transferase family 3" evidence="10">
    <location>
        <begin position="82"/>
        <end position="345"/>
    </location>
</feature>
<evidence type="ECO:0000256" key="3">
    <source>
        <dbReference type="ARBA" id="ARBA00022676"/>
    </source>
</evidence>
<feature type="binding site" evidence="9">
    <location>
        <position position="88"/>
    </location>
    <ligand>
        <name>5-phospho-alpha-D-ribose 1-diphosphate</name>
        <dbReference type="ChEBI" id="CHEBI:58017"/>
    </ligand>
</feature>
<dbReference type="GO" id="GO:0000287">
    <property type="term" value="F:magnesium ion binding"/>
    <property type="evidence" value="ECO:0007669"/>
    <property type="project" value="UniProtKB-UniRule"/>
</dbReference>
<evidence type="ECO:0000256" key="8">
    <source>
        <dbReference type="ARBA" id="ARBA00061188"/>
    </source>
</evidence>
<feature type="binding site" evidence="9">
    <location>
        <position position="96"/>
    </location>
    <ligand>
        <name>5-phospho-alpha-D-ribose 1-diphosphate</name>
        <dbReference type="ChEBI" id="CHEBI:58017"/>
    </ligand>
</feature>
<dbReference type="Gene3D" id="3.40.1030.10">
    <property type="entry name" value="Nucleoside phosphorylase/phosphoribosyltransferase catalytic domain"/>
    <property type="match status" value="1"/>
</dbReference>
<comment type="pathway">
    <text evidence="1 9">Amino-acid biosynthesis; L-tryptophan biosynthesis; L-tryptophan from chorismate: step 2/5.</text>
</comment>
<dbReference type="HAMAP" id="MF_00211">
    <property type="entry name" value="TrpD"/>
    <property type="match status" value="1"/>
</dbReference>
<evidence type="ECO:0000256" key="1">
    <source>
        <dbReference type="ARBA" id="ARBA00004907"/>
    </source>
</evidence>
<dbReference type="InterPro" id="IPR035902">
    <property type="entry name" value="Nuc_phospho_transferase"/>
</dbReference>
<evidence type="ECO:0000313" key="13">
    <source>
        <dbReference type="Proteomes" id="UP000544110"/>
    </source>
</evidence>
<feature type="binding site" evidence="9">
    <location>
        <position position="119"/>
    </location>
    <ligand>
        <name>anthranilate</name>
        <dbReference type="ChEBI" id="CHEBI:16567"/>
        <label>1</label>
    </ligand>
</feature>
<dbReference type="Pfam" id="PF00591">
    <property type="entry name" value="Glycos_transf_3"/>
    <property type="match status" value="1"/>
</dbReference>
<name>A0A7Y9RU07_9ACTN</name>
<feature type="binding site" evidence="9">
    <location>
        <position position="88"/>
    </location>
    <ligand>
        <name>anthranilate</name>
        <dbReference type="ChEBI" id="CHEBI:16567"/>
        <label>1</label>
    </ligand>
</feature>